<proteinExistence type="predicted"/>
<dbReference type="GO" id="GO:0005975">
    <property type="term" value="P:carbohydrate metabolic process"/>
    <property type="evidence" value="ECO:0007669"/>
    <property type="project" value="InterPro"/>
</dbReference>
<keyword evidence="2" id="KW-1185">Reference proteome</keyword>
<comment type="caution">
    <text evidence="1">The sequence shown here is derived from an EMBL/GenBank/DDBJ whole genome shotgun (WGS) entry which is preliminary data.</text>
</comment>
<dbReference type="AlphaFoldDB" id="A0A3L6R4N7"/>
<dbReference type="EMBL" id="PQIB02000010">
    <property type="protein sequence ID" value="RLM94110.1"/>
    <property type="molecule type" value="Genomic_DNA"/>
</dbReference>
<dbReference type="Proteomes" id="UP000275267">
    <property type="component" value="Unassembled WGS sequence"/>
</dbReference>
<accession>A0A3L6R4N7</accession>
<reference evidence="2" key="1">
    <citation type="journal article" date="2019" name="Nat. Commun.">
        <title>The genome of broomcorn millet.</title>
        <authorList>
            <person name="Zou C."/>
            <person name="Miki D."/>
            <person name="Li D."/>
            <person name="Tang Q."/>
            <person name="Xiao L."/>
            <person name="Rajput S."/>
            <person name="Deng P."/>
            <person name="Jia W."/>
            <person name="Huang R."/>
            <person name="Zhang M."/>
            <person name="Sun Y."/>
            <person name="Hu J."/>
            <person name="Fu X."/>
            <person name="Schnable P.S."/>
            <person name="Li F."/>
            <person name="Zhang H."/>
            <person name="Feng B."/>
            <person name="Zhu X."/>
            <person name="Liu R."/>
            <person name="Schnable J.C."/>
            <person name="Zhu J.-K."/>
            <person name="Zhang H."/>
        </authorList>
    </citation>
    <scope>NUCLEOTIDE SEQUENCE [LARGE SCALE GENOMIC DNA]</scope>
</reference>
<sequence length="82" mass="9313">MWLPDRSVTDVPLLVLLCTCRFVDLRREWTSHARGHIDSAGHFKFRGYHGTYVVQLATATGKVHKTFSVEKGDTPLVLDMNL</sequence>
<evidence type="ECO:0000313" key="2">
    <source>
        <dbReference type="Proteomes" id="UP000275267"/>
    </source>
</evidence>
<dbReference type="STRING" id="4540.A0A3L6R4N7"/>
<dbReference type="PANTHER" id="PTHR31490:SF14">
    <property type="entry name" value="OS01G0134900 PROTEIN"/>
    <property type="match status" value="1"/>
</dbReference>
<organism evidence="1 2">
    <name type="scientific">Panicum miliaceum</name>
    <name type="common">Proso millet</name>
    <name type="synonym">Broomcorn millet</name>
    <dbReference type="NCBI Taxonomy" id="4540"/>
    <lineage>
        <taxon>Eukaryota</taxon>
        <taxon>Viridiplantae</taxon>
        <taxon>Streptophyta</taxon>
        <taxon>Embryophyta</taxon>
        <taxon>Tracheophyta</taxon>
        <taxon>Spermatophyta</taxon>
        <taxon>Magnoliopsida</taxon>
        <taxon>Liliopsida</taxon>
        <taxon>Poales</taxon>
        <taxon>Poaceae</taxon>
        <taxon>PACMAD clade</taxon>
        <taxon>Panicoideae</taxon>
        <taxon>Panicodae</taxon>
        <taxon>Paniceae</taxon>
        <taxon>Panicinae</taxon>
        <taxon>Panicum</taxon>
        <taxon>Panicum sect. Panicum</taxon>
    </lineage>
</organism>
<protein>
    <submittedName>
        <fullName evidence="1">Uncharacterized protein</fullName>
    </submittedName>
</protein>
<dbReference type="PANTHER" id="PTHR31490">
    <property type="entry name" value="GLYCOSYL HYDROLASE"/>
    <property type="match status" value="1"/>
</dbReference>
<gene>
    <name evidence="1" type="ORF">C2845_PM08G05970</name>
</gene>
<evidence type="ECO:0000313" key="1">
    <source>
        <dbReference type="EMBL" id="RLM94110.1"/>
    </source>
</evidence>
<dbReference type="InterPro" id="IPR044846">
    <property type="entry name" value="GH10"/>
</dbReference>
<dbReference type="OrthoDB" id="1719965at2759"/>
<name>A0A3L6R4N7_PANMI</name>
<dbReference type="GO" id="GO:0004553">
    <property type="term" value="F:hydrolase activity, hydrolyzing O-glycosyl compounds"/>
    <property type="evidence" value="ECO:0007669"/>
    <property type="project" value="InterPro"/>
</dbReference>